<protein>
    <submittedName>
        <fullName evidence="1">Uncharacterized protein</fullName>
    </submittedName>
</protein>
<reference evidence="1 2" key="1">
    <citation type="submission" date="2019-12" db="EMBL/GenBank/DDBJ databases">
        <authorList>
            <person name="Alioto T."/>
            <person name="Alioto T."/>
            <person name="Gomez Garrido J."/>
        </authorList>
    </citation>
    <scope>NUCLEOTIDE SEQUENCE [LARGE SCALE GENOMIC DNA]</scope>
</reference>
<proteinExistence type="predicted"/>
<organism evidence="1 2">
    <name type="scientific">Olea europaea subsp. europaea</name>
    <dbReference type="NCBI Taxonomy" id="158383"/>
    <lineage>
        <taxon>Eukaryota</taxon>
        <taxon>Viridiplantae</taxon>
        <taxon>Streptophyta</taxon>
        <taxon>Embryophyta</taxon>
        <taxon>Tracheophyta</taxon>
        <taxon>Spermatophyta</taxon>
        <taxon>Magnoliopsida</taxon>
        <taxon>eudicotyledons</taxon>
        <taxon>Gunneridae</taxon>
        <taxon>Pentapetalae</taxon>
        <taxon>asterids</taxon>
        <taxon>lamiids</taxon>
        <taxon>Lamiales</taxon>
        <taxon>Oleaceae</taxon>
        <taxon>Oleeae</taxon>
        <taxon>Olea</taxon>
    </lineage>
</organism>
<sequence length="123" mass="14186">MPYLLHVINGSDQSLNTHSTAGIQRSRQFEKTDHHSFLYRERKSIERRARKKKKRRAGFRCGDLGRNLRLESEPLPLLIVFFQSVGLFEFIRSSCFKDCCLLPCLNHLMALSIYLSGSITIGI</sequence>
<dbReference type="AlphaFoldDB" id="A0A8S0TAH6"/>
<dbReference type="EMBL" id="CACTIH010005730">
    <property type="protein sequence ID" value="CAA3001060.1"/>
    <property type="molecule type" value="Genomic_DNA"/>
</dbReference>
<evidence type="ECO:0000313" key="1">
    <source>
        <dbReference type="EMBL" id="CAA3001060.1"/>
    </source>
</evidence>
<accession>A0A8S0TAH6</accession>
<comment type="caution">
    <text evidence="1">The sequence shown here is derived from an EMBL/GenBank/DDBJ whole genome shotgun (WGS) entry which is preliminary data.</text>
</comment>
<dbReference type="Gramene" id="OE9A072318T1">
    <property type="protein sequence ID" value="OE9A072318C1"/>
    <property type="gene ID" value="OE9A072318"/>
</dbReference>
<keyword evidence="2" id="KW-1185">Reference proteome</keyword>
<evidence type="ECO:0000313" key="2">
    <source>
        <dbReference type="Proteomes" id="UP000594638"/>
    </source>
</evidence>
<gene>
    <name evidence="1" type="ORF">OLEA9_A072318</name>
</gene>
<dbReference type="Proteomes" id="UP000594638">
    <property type="component" value="Unassembled WGS sequence"/>
</dbReference>
<name>A0A8S0TAH6_OLEEU</name>